<protein>
    <submittedName>
        <fullName evidence="1">Uncharacterized protein</fullName>
    </submittedName>
</protein>
<feature type="non-terminal residue" evidence="1">
    <location>
        <position position="1"/>
    </location>
</feature>
<dbReference type="GO" id="GO:0003676">
    <property type="term" value="F:nucleic acid binding"/>
    <property type="evidence" value="ECO:0007669"/>
    <property type="project" value="InterPro"/>
</dbReference>
<dbReference type="InParanoid" id="E2A8L0"/>
<sequence length="63" mass="7364">AKFVPKLLNFDQKQRRVDIAQELLNAVNDDPDLLKRVITGNESWVYGYDVETKANYTKKRIPK</sequence>
<keyword evidence="2" id="KW-1185">Reference proteome</keyword>
<name>E2A8L0_CAMFO</name>
<dbReference type="Proteomes" id="UP000000311">
    <property type="component" value="Unassembled WGS sequence"/>
</dbReference>
<proteinExistence type="predicted"/>
<feature type="non-terminal residue" evidence="1">
    <location>
        <position position="63"/>
    </location>
</feature>
<dbReference type="InterPro" id="IPR036397">
    <property type="entry name" value="RNaseH_sf"/>
</dbReference>
<dbReference type="AlphaFoldDB" id="E2A8L0"/>
<organism evidence="2">
    <name type="scientific">Camponotus floridanus</name>
    <name type="common">Florida carpenter ant</name>
    <dbReference type="NCBI Taxonomy" id="104421"/>
    <lineage>
        <taxon>Eukaryota</taxon>
        <taxon>Metazoa</taxon>
        <taxon>Ecdysozoa</taxon>
        <taxon>Arthropoda</taxon>
        <taxon>Hexapoda</taxon>
        <taxon>Insecta</taxon>
        <taxon>Pterygota</taxon>
        <taxon>Neoptera</taxon>
        <taxon>Endopterygota</taxon>
        <taxon>Hymenoptera</taxon>
        <taxon>Apocrita</taxon>
        <taxon>Aculeata</taxon>
        <taxon>Formicoidea</taxon>
        <taxon>Formicidae</taxon>
        <taxon>Formicinae</taxon>
        <taxon>Camponotus</taxon>
    </lineage>
</organism>
<evidence type="ECO:0000313" key="1">
    <source>
        <dbReference type="EMBL" id="EFN70230.1"/>
    </source>
</evidence>
<dbReference type="Gene3D" id="3.30.420.10">
    <property type="entry name" value="Ribonuclease H-like superfamily/Ribonuclease H"/>
    <property type="match status" value="1"/>
</dbReference>
<dbReference type="EMBL" id="GL437648">
    <property type="protein sequence ID" value="EFN70230.1"/>
    <property type="molecule type" value="Genomic_DNA"/>
</dbReference>
<evidence type="ECO:0000313" key="2">
    <source>
        <dbReference type="Proteomes" id="UP000000311"/>
    </source>
</evidence>
<gene>
    <name evidence="1" type="ORF">EAG_12167</name>
</gene>
<accession>E2A8L0</accession>
<dbReference type="OrthoDB" id="10033972at2759"/>
<dbReference type="OMA" id="NESWVYG"/>
<reference evidence="1 2" key="1">
    <citation type="journal article" date="2010" name="Science">
        <title>Genomic comparison of the ants Camponotus floridanus and Harpegnathos saltator.</title>
        <authorList>
            <person name="Bonasio R."/>
            <person name="Zhang G."/>
            <person name="Ye C."/>
            <person name="Mutti N.S."/>
            <person name="Fang X."/>
            <person name="Qin N."/>
            <person name="Donahue G."/>
            <person name="Yang P."/>
            <person name="Li Q."/>
            <person name="Li C."/>
            <person name="Zhang P."/>
            <person name="Huang Z."/>
            <person name="Berger S.L."/>
            <person name="Reinberg D."/>
            <person name="Wang J."/>
            <person name="Liebig J."/>
        </authorList>
    </citation>
    <scope>NUCLEOTIDE SEQUENCE [LARGE SCALE GENOMIC DNA]</scope>
    <source>
        <strain evidence="2">C129</strain>
    </source>
</reference>